<dbReference type="PANTHER" id="PTHR31319:SF110">
    <property type="entry name" value="CCT MOTIF FAMILY PROTEIN"/>
    <property type="match status" value="1"/>
</dbReference>
<evidence type="ECO:0000256" key="2">
    <source>
        <dbReference type="ARBA" id="ARBA00023242"/>
    </source>
</evidence>
<accession>A0A8J5KMB6</accession>
<sequence>MKAFSHHKARAHNTKLTGALKLFSLTAHLSSLQLLLFFSIPLKGLYIDLCLQAFCLHACQQATTWLAVGCKQKSKPQRGLHACQHVDCHVACKQVGDLGFGLHTGQQMLDFMRLGCSSVAVPNFVMQFASNVMVDSSYHAKRSVGAAEVQEEECISSSDAARILNSCDEAVVVDEDLFPSPDHLSSLVSLLRTEDDVFSSSSAAVSAGGSSSAPPPCYPDDGAFSPFNALDAAALSALLDAPMGAQMPNTQAPDVDLLSHARYAGPSACASSVNLPLIGYPPPFPGDPSHYSFEDEISVGDPATSGYTAGRCQPNRPCEGEYYTAAVAGMHQQQKQSSGFVGMELASPCLALEEGGMGPMLYRSSIARGEAPRGYFFAGGGMMSMPTTVPEAGFMGPANTTKYQRLDCGLGVYGQEVALQHAFGSGDLQVIGGCSQHLMTGTGGNPVLLPAPEVVSSMDESSFKVGRLSVKERKEKINRYQQKRNQRNFSKKIKYACRKTLADSRPRVRGRFAKNDEFGEVTKTSSNDHEFEDEEEVIHSSHFIKHTFFSSTNFCLIQATSLCGKVSLLDTHCNTCQTAEMTKSKKMMVKEEDEMLDSDILPHISGVNSFNFPVESWI</sequence>
<keyword evidence="4" id="KW-1133">Transmembrane helix</keyword>
<keyword evidence="4" id="KW-0472">Membrane</keyword>
<dbReference type="GO" id="GO:0005634">
    <property type="term" value="C:nucleus"/>
    <property type="evidence" value="ECO:0007669"/>
    <property type="project" value="UniProtKB-SubCell"/>
</dbReference>
<evidence type="ECO:0000313" key="7">
    <source>
        <dbReference type="Proteomes" id="UP000734854"/>
    </source>
</evidence>
<comment type="subcellular location">
    <subcellularLocation>
        <location evidence="1 3">Nucleus</location>
    </subcellularLocation>
</comment>
<keyword evidence="2 3" id="KW-0539">Nucleus</keyword>
<name>A0A8J5KMB6_ZINOF</name>
<reference evidence="6 7" key="1">
    <citation type="submission" date="2020-08" db="EMBL/GenBank/DDBJ databases">
        <title>Plant Genome Project.</title>
        <authorList>
            <person name="Zhang R.-G."/>
        </authorList>
    </citation>
    <scope>NUCLEOTIDE SEQUENCE [LARGE SCALE GENOMIC DNA]</scope>
    <source>
        <tissue evidence="6">Rhizome</tissue>
    </source>
</reference>
<protein>
    <recommendedName>
        <fullName evidence="5">CCT domain-containing protein</fullName>
    </recommendedName>
</protein>
<comment type="caution">
    <text evidence="6">The sequence shown here is derived from an EMBL/GenBank/DDBJ whole genome shotgun (WGS) entry which is preliminary data.</text>
</comment>
<dbReference type="Proteomes" id="UP000734854">
    <property type="component" value="Unassembled WGS sequence"/>
</dbReference>
<dbReference type="GO" id="GO:0003700">
    <property type="term" value="F:DNA-binding transcription factor activity"/>
    <property type="evidence" value="ECO:0007669"/>
    <property type="project" value="TreeGrafter"/>
</dbReference>
<dbReference type="GO" id="GO:0009909">
    <property type="term" value="P:regulation of flower development"/>
    <property type="evidence" value="ECO:0007669"/>
    <property type="project" value="InterPro"/>
</dbReference>
<feature type="domain" description="CCT" evidence="5">
    <location>
        <begin position="473"/>
        <end position="515"/>
    </location>
</feature>
<gene>
    <name evidence="6" type="ORF">ZIOFF_054149</name>
</gene>
<dbReference type="InterPro" id="IPR010402">
    <property type="entry name" value="CCT_domain"/>
</dbReference>
<proteinExistence type="predicted"/>
<dbReference type="PROSITE" id="PS51017">
    <property type="entry name" value="CCT"/>
    <property type="match status" value="1"/>
</dbReference>
<dbReference type="InterPro" id="IPR045281">
    <property type="entry name" value="CONSTANS-like"/>
</dbReference>
<evidence type="ECO:0000256" key="3">
    <source>
        <dbReference type="PROSITE-ProRule" id="PRU00357"/>
    </source>
</evidence>
<evidence type="ECO:0000256" key="4">
    <source>
        <dbReference type="SAM" id="Phobius"/>
    </source>
</evidence>
<evidence type="ECO:0000313" key="6">
    <source>
        <dbReference type="EMBL" id="KAG6485586.1"/>
    </source>
</evidence>
<feature type="transmembrane region" description="Helical" evidence="4">
    <location>
        <begin position="20"/>
        <end position="42"/>
    </location>
</feature>
<keyword evidence="4" id="KW-0812">Transmembrane</keyword>
<evidence type="ECO:0000256" key="1">
    <source>
        <dbReference type="ARBA" id="ARBA00004123"/>
    </source>
</evidence>
<dbReference type="EMBL" id="JACMSC010000015">
    <property type="protein sequence ID" value="KAG6485586.1"/>
    <property type="molecule type" value="Genomic_DNA"/>
</dbReference>
<dbReference type="Pfam" id="PF06203">
    <property type="entry name" value="CCT"/>
    <property type="match status" value="1"/>
</dbReference>
<evidence type="ECO:0000259" key="5">
    <source>
        <dbReference type="PROSITE" id="PS51017"/>
    </source>
</evidence>
<organism evidence="6 7">
    <name type="scientific">Zingiber officinale</name>
    <name type="common">Ginger</name>
    <name type="synonym">Amomum zingiber</name>
    <dbReference type="NCBI Taxonomy" id="94328"/>
    <lineage>
        <taxon>Eukaryota</taxon>
        <taxon>Viridiplantae</taxon>
        <taxon>Streptophyta</taxon>
        <taxon>Embryophyta</taxon>
        <taxon>Tracheophyta</taxon>
        <taxon>Spermatophyta</taxon>
        <taxon>Magnoliopsida</taxon>
        <taxon>Liliopsida</taxon>
        <taxon>Zingiberales</taxon>
        <taxon>Zingiberaceae</taxon>
        <taxon>Zingiber</taxon>
    </lineage>
</organism>
<dbReference type="PANTHER" id="PTHR31319">
    <property type="entry name" value="ZINC FINGER PROTEIN CONSTANS-LIKE 4"/>
    <property type="match status" value="1"/>
</dbReference>
<keyword evidence="7" id="KW-1185">Reference proteome</keyword>
<dbReference type="AlphaFoldDB" id="A0A8J5KMB6"/>